<keyword evidence="3" id="KW-1185">Reference proteome</keyword>
<organism evidence="2 3">
    <name type="scientific">Ferrithrix thermotolerans DSM 19514</name>
    <dbReference type="NCBI Taxonomy" id="1121881"/>
    <lineage>
        <taxon>Bacteria</taxon>
        <taxon>Bacillati</taxon>
        <taxon>Actinomycetota</taxon>
        <taxon>Acidimicrobiia</taxon>
        <taxon>Acidimicrobiales</taxon>
        <taxon>Acidimicrobiaceae</taxon>
        <taxon>Ferrithrix</taxon>
    </lineage>
</organism>
<evidence type="ECO:0000313" key="2">
    <source>
        <dbReference type="EMBL" id="SHE53665.1"/>
    </source>
</evidence>
<name>A0A1M4UAB6_9ACTN</name>
<evidence type="ECO:0000313" key="3">
    <source>
        <dbReference type="Proteomes" id="UP000184295"/>
    </source>
</evidence>
<dbReference type="Proteomes" id="UP000184295">
    <property type="component" value="Unassembled WGS sequence"/>
</dbReference>
<gene>
    <name evidence="2" type="ORF">SAMN02745225_00899</name>
</gene>
<accession>A0A1M4UAB6</accession>
<proteinExistence type="predicted"/>
<feature type="domain" description="DUF6457" evidence="1">
    <location>
        <begin position="5"/>
        <end position="56"/>
    </location>
</feature>
<dbReference type="EMBL" id="FQUL01000009">
    <property type="protein sequence ID" value="SHE53665.1"/>
    <property type="molecule type" value="Genomic_DNA"/>
</dbReference>
<evidence type="ECO:0000259" key="1">
    <source>
        <dbReference type="Pfam" id="PF20058"/>
    </source>
</evidence>
<reference evidence="3" key="1">
    <citation type="submission" date="2016-11" db="EMBL/GenBank/DDBJ databases">
        <authorList>
            <person name="Varghese N."/>
            <person name="Submissions S."/>
        </authorList>
    </citation>
    <scope>NUCLEOTIDE SEQUENCE [LARGE SCALE GENOMIC DNA]</scope>
    <source>
        <strain evidence="3">DSM 19514</strain>
    </source>
</reference>
<protein>
    <recommendedName>
        <fullName evidence="1">DUF6457 domain-containing protein</fullName>
    </recommendedName>
</protein>
<dbReference type="AlphaFoldDB" id="A0A1M4UAB6"/>
<sequence length="72" mass="7724">MVDSNEFLKSVANAFHVRVPSDEEIEDVLRIASVAAHSSERKMAPIVCWLSALAGLSPEEALEIVASVASQT</sequence>
<dbReference type="InterPro" id="IPR045598">
    <property type="entry name" value="DUF6457"/>
</dbReference>
<dbReference type="STRING" id="1121881.SAMN02745225_00899"/>
<dbReference type="Pfam" id="PF20058">
    <property type="entry name" value="DUF6457"/>
    <property type="match status" value="1"/>
</dbReference>